<evidence type="ECO:0000313" key="1">
    <source>
        <dbReference type="EMBL" id="KAF2473648.1"/>
    </source>
</evidence>
<dbReference type="Proteomes" id="UP000799755">
    <property type="component" value="Unassembled WGS sequence"/>
</dbReference>
<protein>
    <submittedName>
        <fullName evidence="1">Uncharacterized protein</fullName>
    </submittedName>
</protein>
<reference evidence="1" key="1">
    <citation type="journal article" date="2020" name="Stud. Mycol.">
        <title>101 Dothideomycetes genomes: a test case for predicting lifestyles and emergence of pathogens.</title>
        <authorList>
            <person name="Haridas S."/>
            <person name="Albert R."/>
            <person name="Binder M."/>
            <person name="Bloem J."/>
            <person name="Labutti K."/>
            <person name="Salamov A."/>
            <person name="Andreopoulos B."/>
            <person name="Baker S."/>
            <person name="Barry K."/>
            <person name="Bills G."/>
            <person name="Bluhm B."/>
            <person name="Cannon C."/>
            <person name="Castanera R."/>
            <person name="Culley D."/>
            <person name="Daum C."/>
            <person name="Ezra D."/>
            <person name="Gonzalez J."/>
            <person name="Henrissat B."/>
            <person name="Kuo A."/>
            <person name="Liang C."/>
            <person name="Lipzen A."/>
            <person name="Lutzoni F."/>
            <person name="Magnuson J."/>
            <person name="Mondo S."/>
            <person name="Nolan M."/>
            <person name="Ohm R."/>
            <person name="Pangilinan J."/>
            <person name="Park H.-J."/>
            <person name="Ramirez L."/>
            <person name="Alfaro M."/>
            <person name="Sun H."/>
            <person name="Tritt A."/>
            <person name="Yoshinaga Y."/>
            <person name="Zwiers L.-H."/>
            <person name="Turgeon B."/>
            <person name="Goodwin S."/>
            <person name="Spatafora J."/>
            <person name="Crous P."/>
            <person name="Grigoriev I."/>
        </authorList>
    </citation>
    <scope>NUCLEOTIDE SEQUENCE</scope>
    <source>
        <strain evidence="1">ATCC 200398</strain>
    </source>
</reference>
<accession>A0ACB6R496</accession>
<gene>
    <name evidence="1" type="ORF">BDR25DRAFT_352139</name>
</gene>
<comment type="caution">
    <text evidence="1">The sequence shown here is derived from an EMBL/GenBank/DDBJ whole genome shotgun (WGS) entry which is preliminary data.</text>
</comment>
<organism evidence="1 2">
    <name type="scientific">Lindgomyces ingoldianus</name>
    <dbReference type="NCBI Taxonomy" id="673940"/>
    <lineage>
        <taxon>Eukaryota</taxon>
        <taxon>Fungi</taxon>
        <taxon>Dikarya</taxon>
        <taxon>Ascomycota</taxon>
        <taxon>Pezizomycotina</taxon>
        <taxon>Dothideomycetes</taxon>
        <taxon>Pleosporomycetidae</taxon>
        <taxon>Pleosporales</taxon>
        <taxon>Lindgomycetaceae</taxon>
        <taxon>Lindgomyces</taxon>
    </lineage>
</organism>
<sequence length="158" mass="18154">MNTVTVRRFGLALITTPLRLASRKDAVSVRLRIYFILKPYHLPFGVQTLHRFWLPNISTHAAFEVLRERGSLEVVILVVHFSKAASVRTGSRPILMIFIHHVVEHSLGDGANFTPFQDKPLHPLDFHRFQEQFENIKNSRINFQESRSEAVPLGEGEE</sequence>
<name>A0ACB6R496_9PLEO</name>
<keyword evidence="2" id="KW-1185">Reference proteome</keyword>
<proteinExistence type="predicted"/>
<evidence type="ECO:0000313" key="2">
    <source>
        <dbReference type="Proteomes" id="UP000799755"/>
    </source>
</evidence>
<dbReference type="EMBL" id="MU003499">
    <property type="protein sequence ID" value="KAF2473648.1"/>
    <property type="molecule type" value="Genomic_DNA"/>
</dbReference>